<dbReference type="EMBL" id="CP013344">
    <property type="protein sequence ID" value="AMU90376.1"/>
    <property type="molecule type" value="Genomic_DNA"/>
</dbReference>
<evidence type="ECO:0000313" key="2">
    <source>
        <dbReference type="Proteomes" id="UP000076088"/>
    </source>
</evidence>
<organism evidence="1 2">
    <name type="scientific">Sphingopyxis macrogoltabida</name>
    <name type="common">Sphingomonas macrogoltabidus</name>
    <dbReference type="NCBI Taxonomy" id="33050"/>
    <lineage>
        <taxon>Bacteria</taxon>
        <taxon>Pseudomonadati</taxon>
        <taxon>Pseudomonadota</taxon>
        <taxon>Alphaproteobacteria</taxon>
        <taxon>Sphingomonadales</taxon>
        <taxon>Sphingomonadaceae</taxon>
        <taxon>Sphingopyxis</taxon>
    </lineage>
</organism>
<protein>
    <recommendedName>
        <fullName evidence="3">HNH endonuclease</fullName>
    </recommendedName>
</protein>
<evidence type="ECO:0000313" key="1">
    <source>
        <dbReference type="EMBL" id="AMU90376.1"/>
    </source>
</evidence>
<keyword evidence="2" id="KW-1185">Reference proteome</keyword>
<dbReference type="RefSeq" id="WP_054729156.1">
    <property type="nucleotide sequence ID" value="NZ_CP009429.1"/>
</dbReference>
<sequence length="100" mass="11027">MGRPAGGYRSAASKWYGSKRWKVRRRAQLTAHPLCKMCQAEGRTTAATIADHVIPHRGDEGLFWNGKLQSLCKPHHDSDKALIEAGKAPITYGEDGWPIG</sequence>
<proteinExistence type="predicted"/>
<evidence type="ECO:0008006" key="3">
    <source>
        <dbReference type="Google" id="ProtNLM"/>
    </source>
</evidence>
<gene>
    <name evidence="1" type="ORF">ATM17_15225</name>
</gene>
<reference evidence="1 2" key="2">
    <citation type="journal article" date="2016" name="Genome Announc.">
        <title>Complete Genome Sequence of Sphingopyxis macrogoltabida Strain 203N (NBRC 111659), a Polyethylene Glycol Degrader.</title>
        <authorList>
            <person name="Ohtsubo Y."/>
            <person name="Nonoyama S."/>
            <person name="Nagata Y."/>
            <person name="Numata M."/>
            <person name="Tsuchikane K."/>
            <person name="Hosoyama A."/>
            <person name="Yamazoe A."/>
            <person name="Tsuda M."/>
            <person name="Fujita N."/>
            <person name="Kawai F."/>
        </authorList>
    </citation>
    <scope>NUCLEOTIDE SEQUENCE [LARGE SCALE GENOMIC DNA]</scope>
    <source>
        <strain evidence="1 2">203N</strain>
    </source>
</reference>
<dbReference type="KEGG" id="smaz:LH19_14635"/>
<reference evidence="2" key="1">
    <citation type="submission" date="2015-11" db="EMBL/GenBank/DDBJ databases">
        <title>Complete genome sequence of a polyethylene-glycol degrader Sphingopyxis macrogoltabida 203N (NBRC 111659).</title>
        <authorList>
            <person name="Yoshiyuki O."/>
            <person name="Shouta N."/>
            <person name="Nagata Y."/>
            <person name="Numata M."/>
            <person name="Tsuchikane K."/>
            <person name="Hosoyama A."/>
            <person name="Yamazoe A."/>
            <person name="Tsuda M."/>
            <person name="Fujita N."/>
            <person name="Kawai F."/>
        </authorList>
    </citation>
    <scope>NUCLEOTIDE SEQUENCE [LARGE SCALE GENOMIC DNA]</scope>
    <source>
        <strain evidence="2">203N</strain>
    </source>
</reference>
<accession>A0AAC9AVT3</accession>
<name>A0AAC9AVT3_SPHMC</name>
<dbReference type="Proteomes" id="UP000076088">
    <property type="component" value="Chromosome"/>
</dbReference>
<dbReference type="AlphaFoldDB" id="A0AAC9AVT3"/>